<keyword evidence="4" id="KW-1185">Reference proteome</keyword>
<dbReference type="Pfam" id="PF03803">
    <property type="entry name" value="Scramblase"/>
    <property type="match status" value="1"/>
</dbReference>
<organism evidence="3 4">
    <name type="scientific">Clavelina lepadiformis</name>
    <name type="common">Light-bulb sea squirt</name>
    <name type="synonym">Ascidia lepadiformis</name>
    <dbReference type="NCBI Taxonomy" id="159417"/>
    <lineage>
        <taxon>Eukaryota</taxon>
        <taxon>Metazoa</taxon>
        <taxon>Chordata</taxon>
        <taxon>Tunicata</taxon>
        <taxon>Ascidiacea</taxon>
        <taxon>Aplousobranchia</taxon>
        <taxon>Clavelinidae</taxon>
        <taxon>Clavelina</taxon>
    </lineage>
</organism>
<keyword evidence="2" id="KW-0106">Calcium</keyword>
<sequence>MKEPPNWVDTHYSGEFLNLEPLTGVNEVWIKQQPADVVEVRTEGTITNQHLLLNKEGQKMFVAHEEVDSQAKVFNKARGYVMHLYDRCEQEVIRLTRPYKFCTGFCWCAAINHCSIHIDVEAPVGQLIGTVKQGVSCWSPEFDVVDADERKLFHIPIPIGPAAAIHIWKVNEHSASSVGIITRDMRDPKVVVTFPSDLNVKYKALLLGAAFLIMNLVFVDEGPQWTYQQ</sequence>
<protein>
    <recommendedName>
        <fullName evidence="2">Phospholipid scramblase</fullName>
    </recommendedName>
</protein>
<accession>A0ABP0F0N1</accession>
<comment type="cofactor">
    <cofactor evidence="2">
        <name>Ca(2+)</name>
        <dbReference type="ChEBI" id="CHEBI:29108"/>
    </cofactor>
</comment>
<dbReference type="PANTHER" id="PTHR23248:SF63">
    <property type="entry name" value="PHOSPHOLIPID SCRAMBLASE"/>
    <property type="match status" value="1"/>
</dbReference>
<dbReference type="InterPro" id="IPR005552">
    <property type="entry name" value="Scramblase"/>
</dbReference>
<reference evidence="3 4" key="1">
    <citation type="submission" date="2024-02" db="EMBL/GenBank/DDBJ databases">
        <authorList>
            <person name="Daric V."/>
            <person name="Darras S."/>
        </authorList>
    </citation>
    <scope>NUCLEOTIDE SEQUENCE [LARGE SCALE GENOMIC DNA]</scope>
</reference>
<keyword evidence="2" id="KW-0564">Palmitate</keyword>
<keyword evidence="2" id="KW-0449">Lipoprotein</keyword>
<evidence type="ECO:0000256" key="1">
    <source>
        <dbReference type="ARBA" id="ARBA00005350"/>
    </source>
</evidence>
<evidence type="ECO:0000313" key="3">
    <source>
        <dbReference type="EMBL" id="CAK8673265.1"/>
    </source>
</evidence>
<proteinExistence type="inferred from homology"/>
<evidence type="ECO:0000256" key="2">
    <source>
        <dbReference type="RuleBase" id="RU363116"/>
    </source>
</evidence>
<name>A0ABP0F0N1_CLALP</name>
<dbReference type="Proteomes" id="UP001642483">
    <property type="component" value="Unassembled WGS sequence"/>
</dbReference>
<comment type="caution">
    <text evidence="3">The sequence shown here is derived from an EMBL/GenBank/DDBJ whole genome shotgun (WGS) entry which is preliminary data.</text>
</comment>
<gene>
    <name evidence="3" type="ORF">CVLEPA_LOCUS3074</name>
</gene>
<dbReference type="PANTHER" id="PTHR23248">
    <property type="entry name" value="PHOSPHOLIPID SCRAMBLASE-RELATED"/>
    <property type="match status" value="1"/>
</dbReference>
<comment type="function">
    <text evidence="2">May mediate accelerated ATP-independent bidirectional transbilayer migration of phospholipids upon binding calcium ions that results in a loss of phospholipid asymmetry in the plasma membrane.</text>
</comment>
<dbReference type="EMBL" id="CAWYQH010000002">
    <property type="protein sequence ID" value="CAK8673265.1"/>
    <property type="molecule type" value="Genomic_DNA"/>
</dbReference>
<evidence type="ECO:0000313" key="4">
    <source>
        <dbReference type="Proteomes" id="UP001642483"/>
    </source>
</evidence>
<comment type="similarity">
    <text evidence="1 2">Belongs to the phospholipid scramblase family.</text>
</comment>